<dbReference type="EMBL" id="BMOL01000006">
    <property type="protein sequence ID" value="GGL80080.1"/>
    <property type="molecule type" value="Genomic_DNA"/>
</dbReference>
<comment type="function">
    <text evidence="8">Catalyzes the phosphorylation of D-xylulose to D-xylulose 5-phosphate.</text>
</comment>
<name>A0ABQ2G7W8_9DEIO</name>
<dbReference type="Pfam" id="PF02782">
    <property type="entry name" value="FGGY_C"/>
    <property type="match status" value="1"/>
</dbReference>
<proteinExistence type="inferred from homology"/>
<gene>
    <name evidence="8 10" type="primary">xylB</name>
    <name evidence="13" type="ORF">GCM10010840_17500</name>
</gene>
<keyword evidence="6 8" id="KW-0067">ATP-binding</keyword>
<keyword evidence="14" id="KW-1185">Reference proteome</keyword>
<dbReference type="PIRSF" id="PIRSF000538">
    <property type="entry name" value="GlpK"/>
    <property type="match status" value="1"/>
</dbReference>
<feature type="domain" description="Carbohydrate kinase FGGY N-terminal" evidence="11">
    <location>
        <begin position="6"/>
        <end position="249"/>
    </location>
</feature>
<dbReference type="Pfam" id="PF00370">
    <property type="entry name" value="FGGY_N"/>
    <property type="match status" value="1"/>
</dbReference>
<feature type="domain" description="Carbohydrate kinase FGGY C-terminal" evidence="12">
    <location>
        <begin position="261"/>
        <end position="444"/>
    </location>
</feature>
<dbReference type="PANTHER" id="PTHR43095:SF5">
    <property type="entry name" value="XYLULOSE KINASE"/>
    <property type="match status" value="1"/>
</dbReference>
<evidence type="ECO:0000256" key="4">
    <source>
        <dbReference type="ARBA" id="ARBA00022741"/>
    </source>
</evidence>
<keyword evidence="5 8" id="KW-0418">Kinase</keyword>
<comment type="catalytic activity">
    <reaction evidence="8 10">
        <text>D-xylulose + ATP = D-xylulose 5-phosphate + ADP + H(+)</text>
        <dbReference type="Rhea" id="RHEA:10964"/>
        <dbReference type="ChEBI" id="CHEBI:15378"/>
        <dbReference type="ChEBI" id="CHEBI:17140"/>
        <dbReference type="ChEBI" id="CHEBI:30616"/>
        <dbReference type="ChEBI" id="CHEBI:57737"/>
        <dbReference type="ChEBI" id="CHEBI:456216"/>
        <dbReference type="EC" id="2.7.1.17"/>
    </reaction>
</comment>
<comment type="caution">
    <text evidence="13">The sequence shown here is derived from an EMBL/GenBank/DDBJ whole genome shotgun (WGS) entry which is preliminary data.</text>
</comment>
<dbReference type="InterPro" id="IPR018484">
    <property type="entry name" value="FGGY_N"/>
</dbReference>
<evidence type="ECO:0000313" key="14">
    <source>
        <dbReference type="Proteomes" id="UP000639973"/>
    </source>
</evidence>
<feature type="binding site" evidence="8">
    <location>
        <begin position="83"/>
        <end position="84"/>
    </location>
    <ligand>
        <name>substrate</name>
    </ligand>
</feature>
<keyword evidence="7 8" id="KW-0119">Carbohydrate metabolism</keyword>
<dbReference type="InterPro" id="IPR043129">
    <property type="entry name" value="ATPase_NBD"/>
</dbReference>
<dbReference type="HAMAP" id="MF_02220">
    <property type="entry name" value="XylB"/>
    <property type="match status" value="1"/>
</dbReference>
<evidence type="ECO:0000313" key="13">
    <source>
        <dbReference type="EMBL" id="GGL80080.1"/>
    </source>
</evidence>
<dbReference type="InterPro" id="IPR006000">
    <property type="entry name" value="Xylulokinase"/>
</dbReference>
<evidence type="ECO:0000256" key="3">
    <source>
        <dbReference type="ARBA" id="ARBA00022679"/>
    </source>
</evidence>
<dbReference type="InterPro" id="IPR018483">
    <property type="entry name" value="Carb_kinase_FGGY_CS"/>
</dbReference>
<keyword evidence="2 8" id="KW-0859">Xylose metabolism</keyword>
<evidence type="ECO:0000259" key="11">
    <source>
        <dbReference type="Pfam" id="PF00370"/>
    </source>
</evidence>
<evidence type="ECO:0000256" key="10">
    <source>
        <dbReference type="RuleBase" id="RU364073"/>
    </source>
</evidence>
<organism evidence="13 14">
    <name type="scientific">Deinococcus aerolatus</name>
    <dbReference type="NCBI Taxonomy" id="522487"/>
    <lineage>
        <taxon>Bacteria</taxon>
        <taxon>Thermotogati</taxon>
        <taxon>Deinococcota</taxon>
        <taxon>Deinococci</taxon>
        <taxon>Deinococcales</taxon>
        <taxon>Deinococcaceae</taxon>
        <taxon>Deinococcus</taxon>
    </lineage>
</organism>
<accession>A0ABQ2G7W8</accession>
<evidence type="ECO:0000256" key="1">
    <source>
        <dbReference type="ARBA" id="ARBA00009156"/>
    </source>
</evidence>
<dbReference type="NCBIfam" id="TIGR01312">
    <property type="entry name" value="XylB"/>
    <property type="match status" value="1"/>
</dbReference>
<dbReference type="InterPro" id="IPR018485">
    <property type="entry name" value="FGGY_C"/>
</dbReference>
<keyword evidence="3 8" id="KW-0808">Transferase</keyword>
<dbReference type="PROSITE" id="PS00445">
    <property type="entry name" value="FGGY_KINASES_2"/>
    <property type="match status" value="1"/>
</dbReference>
<reference evidence="14" key="1">
    <citation type="journal article" date="2019" name="Int. J. Syst. Evol. Microbiol.">
        <title>The Global Catalogue of Microorganisms (GCM) 10K type strain sequencing project: providing services to taxonomists for standard genome sequencing and annotation.</title>
        <authorList>
            <consortium name="The Broad Institute Genomics Platform"/>
            <consortium name="The Broad Institute Genome Sequencing Center for Infectious Disease"/>
            <person name="Wu L."/>
            <person name="Ma J."/>
        </authorList>
    </citation>
    <scope>NUCLEOTIDE SEQUENCE [LARGE SCALE GENOMIC DNA]</scope>
    <source>
        <strain evidence="14">JCM 15442</strain>
    </source>
</reference>
<dbReference type="InterPro" id="IPR050406">
    <property type="entry name" value="FGGY_Carb_Kinase"/>
</dbReference>
<keyword evidence="4 8" id="KW-0547">Nucleotide-binding</keyword>
<sequence length="488" mass="50426">MNKPVTLGLDLGTSGVKVVALDAGGQVVASAARTYPLLTPQPGWTEQRPQDWAAASLDALASVADTLRAGGWTPLALGLSGQMHGAVFLDASGDVIRPAPLWNDQRTGAAVDEIEGSIPRGELIARTGNRAVTGFQLPKLLWLRAAEPQNFARLHKVLLPKDYLGHVLTGQFFTEPSDASGTGALNLAARTWDMDVLGALSLNVNLFPEVVESWAVVGRLLPEVAAQTGLPADLKVVAGGGDNAAAGIGLGLGAHRPGVGSVSLGTSGVLFAPLDTPTPDPLGRVHLFAHADGGYHLLGVTLACAGALQWFRDTLAPDADFAALLAEAGTVPDGAEGVTFLPYLAGERSPLMNPDLRGSWAGLSLAHRRPHLIRALLEGTVCALADTYRVMRPISSLETLLATGGGARSGLWLGMVSGALDLPVQHIGHAPGAAEGAALLAMPAAGLFPDLQAVMDTLRPQGKAVPPQPVEQALKQHAQALRGLPGTP</sequence>
<dbReference type="Gene3D" id="3.30.420.40">
    <property type="match status" value="2"/>
</dbReference>
<protein>
    <recommendedName>
        <fullName evidence="8 10">Xylulose kinase</fullName>
        <shortName evidence="8 10">Xylulokinase</shortName>
        <ecNumber evidence="8 10">2.7.1.17</ecNumber>
    </recommendedName>
</protein>
<dbReference type="Proteomes" id="UP000639973">
    <property type="component" value="Unassembled WGS sequence"/>
</dbReference>
<evidence type="ECO:0000256" key="6">
    <source>
        <dbReference type="ARBA" id="ARBA00022840"/>
    </source>
</evidence>
<evidence type="ECO:0000256" key="2">
    <source>
        <dbReference type="ARBA" id="ARBA00022629"/>
    </source>
</evidence>
<dbReference type="InterPro" id="IPR000577">
    <property type="entry name" value="Carb_kinase_FGGY"/>
</dbReference>
<evidence type="ECO:0000256" key="5">
    <source>
        <dbReference type="ARBA" id="ARBA00022777"/>
    </source>
</evidence>
<dbReference type="RefSeq" id="WP_188970975.1">
    <property type="nucleotide sequence ID" value="NZ_BMOL01000006.1"/>
</dbReference>
<dbReference type="EC" id="2.7.1.17" evidence="8 10"/>
<feature type="active site" description="Proton acceptor" evidence="8">
    <location>
        <position position="242"/>
    </location>
</feature>
<comment type="similarity">
    <text evidence="1 8 9">Belongs to the FGGY kinase family.</text>
</comment>
<evidence type="ECO:0000256" key="7">
    <source>
        <dbReference type="ARBA" id="ARBA00023277"/>
    </source>
</evidence>
<evidence type="ECO:0000256" key="9">
    <source>
        <dbReference type="RuleBase" id="RU003733"/>
    </source>
</evidence>
<dbReference type="CDD" id="cd07808">
    <property type="entry name" value="ASKHA_NBD_FGGY_EcXK-like"/>
    <property type="match status" value="1"/>
</dbReference>
<evidence type="ECO:0000259" key="12">
    <source>
        <dbReference type="Pfam" id="PF02782"/>
    </source>
</evidence>
<evidence type="ECO:0000256" key="8">
    <source>
        <dbReference type="HAMAP-Rule" id="MF_02220"/>
    </source>
</evidence>
<dbReference type="PANTHER" id="PTHR43095">
    <property type="entry name" value="SUGAR KINASE"/>
    <property type="match status" value="1"/>
</dbReference>
<feature type="site" description="Important for activity" evidence="8">
    <location>
        <position position="10"/>
    </location>
</feature>
<dbReference type="SUPFAM" id="SSF53067">
    <property type="entry name" value="Actin-like ATPase domain"/>
    <property type="match status" value="2"/>
</dbReference>